<dbReference type="CDD" id="cd00303">
    <property type="entry name" value="retropepsin_like"/>
    <property type="match status" value="1"/>
</dbReference>
<dbReference type="InterPro" id="IPR021109">
    <property type="entry name" value="Peptidase_aspartic_dom_sf"/>
</dbReference>
<dbReference type="Gene3D" id="2.40.70.10">
    <property type="entry name" value="Acid Proteases"/>
    <property type="match status" value="1"/>
</dbReference>
<protein>
    <submittedName>
        <fullName evidence="1">Uncharacterized protein</fullName>
    </submittedName>
</protein>
<evidence type="ECO:0000313" key="2">
    <source>
        <dbReference type="Proteomes" id="UP001189122"/>
    </source>
</evidence>
<accession>A0A7I8JHM4</accession>
<name>A0A7I8JHM4_SPIIN</name>
<dbReference type="EMBL" id="LR743600">
    <property type="protein sequence ID" value="CAA2630403.1"/>
    <property type="molecule type" value="Genomic_DNA"/>
</dbReference>
<reference evidence="1 2" key="1">
    <citation type="submission" date="2019-12" db="EMBL/GenBank/DDBJ databases">
        <authorList>
            <person name="Scholz U."/>
            <person name="Mascher M."/>
            <person name="Fiebig A."/>
        </authorList>
    </citation>
    <scope>NUCLEOTIDE SEQUENCE</scope>
</reference>
<dbReference type="PANTHER" id="PTHR33067:SF32">
    <property type="entry name" value="ASPARTIC PEPTIDASE DDI1-TYPE DOMAIN-CONTAINING PROTEIN"/>
    <property type="match status" value="1"/>
</dbReference>
<evidence type="ECO:0000313" key="1">
    <source>
        <dbReference type="EMBL" id="CAA2630403.1"/>
    </source>
</evidence>
<sequence>MTTFRSGMQLKDSYASDFLEKYVNNDEVLNDEDNEHNNELRKIVPFPKIVEPKLRKRVEPNEELMEYLNKFISLFLCETTFRNVLLDLKVNVNLLSLTILKNFELEELKPTLVELQLINRSIKTPRGFLEDVIIHVKEFRFLVDFFILNISILDNLTHAPIILGRLFLATTKANIDCKNRIINMKFESQNISLNVFKSSRFPHKDNDNYEDINAIDSCIKEMNYV</sequence>
<gene>
    <name evidence="1" type="ORF">SI7747_13016049</name>
</gene>
<dbReference type="Proteomes" id="UP001189122">
    <property type="component" value="Unassembled WGS sequence"/>
</dbReference>
<keyword evidence="2" id="KW-1185">Reference proteome</keyword>
<dbReference type="AlphaFoldDB" id="A0A7I8JHM4"/>
<organism evidence="1">
    <name type="scientific">Spirodela intermedia</name>
    <name type="common">Intermediate duckweed</name>
    <dbReference type="NCBI Taxonomy" id="51605"/>
    <lineage>
        <taxon>Eukaryota</taxon>
        <taxon>Viridiplantae</taxon>
        <taxon>Streptophyta</taxon>
        <taxon>Embryophyta</taxon>
        <taxon>Tracheophyta</taxon>
        <taxon>Spermatophyta</taxon>
        <taxon>Magnoliopsida</taxon>
        <taxon>Liliopsida</taxon>
        <taxon>Araceae</taxon>
        <taxon>Lemnoideae</taxon>
        <taxon>Spirodela</taxon>
    </lineage>
</organism>
<proteinExistence type="predicted"/>
<dbReference type="EMBL" id="CACRZD030000013">
    <property type="protein sequence ID" value="CAA6669646.1"/>
    <property type="molecule type" value="Genomic_DNA"/>
</dbReference>
<dbReference type="PANTHER" id="PTHR33067">
    <property type="entry name" value="RNA-DIRECTED DNA POLYMERASE-RELATED"/>
    <property type="match status" value="1"/>
</dbReference>